<evidence type="ECO:0000256" key="1">
    <source>
        <dbReference type="SAM" id="SignalP"/>
    </source>
</evidence>
<comment type="caution">
    <text evidence="3">The sequence shown here is derived from an EMBL/GenBank/DDBJ whole genome shotgun (WGS) entry which is preliminary data.</text>
</comment>
<keyword evidence="1" id="KW-0732">Signal</keyword>
<accession>A0A3M9MXX6</accession>
<proteinExistence type="predicted"/>
<dbReference type="EMBL" id="RJJE01000009">
    <property type="protein sequence ID" value="RNI29987.1"/>
    <property type="molecule type" value="Genomic_DNA"/>
</dbReference>
<dbReference type="OrthoDB" id="9809781at2"/>
<feature type="signal peptide" evidence="1">
    <location>
        <begin position="1"/>
        <end position="22"/>
    </location>
</feature>
<evidence type="ECO:0000259" key="2">
    <source>
        <dbReference type="Pfam" id="PF09992"/>
    </source>
</evidence>
<organism evidence="3 4">
    <name type="scientific">Rufibacter immobilis</name>
    <dbReference type="NCBI Taxonomy" id="1348778"/>
    <lineage>
        <taxon>Bacteria</taxon>
        <taxon>Pseudomonadati</taxon>
        <taxon>Bacteroidota</taxon>
        <taxon>Cytophagia</taxon>
        <taxon>Cytophagales</taxon>
        <taxon>Hymenobacteraceae</taxon>
        <taxon>Rufibacter</taxon>
    </lineage>
</organism>
<dbReference type="PROSITE" id="PS51257">
    <property type="entry name" value="PROKAR_LIPOPROTEIN"/>
    <property type="match status" value="1"/>
</dbReference>
<name>A0A3M9MXX6_9BACT</name>
<sequence>MLLPIKRYIIALCAVSSLFAFSGCEDDDEAPAVDFSPTTPVAKMLVDNTSLISRVFSDTTFQVHPGVEETDIHYLSMEGYTMHAFVLKVDLKQPGLSLYPATPFGGTGFAMQTIPDMLKYIDKPGQRVMAAVNSDFFNTSTGEPRSLVYLNGKAVKTAIQAGGRGYFGVDKQGNPFIGDATDYEQRKDNIQHALGGYHRLIRDNQRVSQTDVSIEPRTAVGITQDKVVYFVVVDGRRFDYSNGITLEKLATFLSALGAREALNLDGGGSSTFMIKHPLADVWHMRNWSSDRLPRAVANGWAIVANVP</sequence>
<reference evidence="3 4" key="1">
    <citation type="submission" date="2018-11" db="EMBL/GenBank/DDBJ databases">
        <title>Rufibacter latericius sp. nov., isolated from water in Baiyang Lake.</title>
        <authorList>
            <person name="Yang Y."/>
        </authorList>
    </citation>
    <scope>NUCLEOTIDE SEQUENCE [LARGE SCALE GENOMIC DNA]</scope>
    <source>
        <strain evidence="3 4">MCC P1</strain>
    </source>
</reference>
<keyword evidence="3" id="KW-0326">Glycosidase</keyword>
<keyword evidence="4" id="KW-1185">Reference proteome</keyword>
<dbReference type="RefSeq" id="WP_123133068.1">
    <property type="nucleotide sequence ID" value="NZ_RJJE01000009.1"/>
</dbReference>
<dbReference type="PANTHER" id="PTHR40446">
    <property type="entry name" value="N-ACETYLGLUCOSAMINE-1-PHOSPHODIESTER ALPHA-N-ACETYLGLUCOSAMINIDASE"/>
    <property type="match status" value="1"/>
</dbReference>
<protein>
    <submittedName>
        <fullName evidence="3">Phosphodiester glycosidase family protein</fullName>
    </submittedName>
</protein>
<feature type="domain" description="Phosphodiester glycosidase" evidence="2">
    <location>
        <begin position="128"/>
        <end position="302"/>
    </location>
</feature>
<dbReference type="AlphaFoldDB" id="A0A3M9MXX6"/>
<dbReference type="PANTHER" id="PTHR40446:SF2">
    <property type="entry name" value="N-ACETYLGLUCOSAMINE-1-PHOSPHODIESTER ALPHA-N-ACETYLGLUCOSAMINIDASE"/>
    <property type="match status" value="1"/>
</dbReference>
<dbReference type="InterPro" id="IPR018711">
    <property type="entry name" value="NAGPA"/>
</dbReference>
<dbReference type="GO" id="GO:0016798">
    <property type="term" value="F:hydrolase activity, acting on glycosyl bonds"/>
    <property type="evidence" value="ECO:0007669"/>
    <property type="project" value="UniProtKB-KW"/>
</dbReference>
<dbReference type="Pfam" id="PF09992">
    <property type="entry name" value="NAGPA"/>
    <property type="match status" value="1"/>
</dbReference>
<keyword evidence="3" id="KW-0378">Hydrolase</keyword>
<feature type="chain" id="PRO_5018266610" evidence="1">
    <location>
        <begin position="23"/>
        <end position="307"/>
    </location>
</feature>
<dbReference type="Proteomes" id="UP000271010">
    <property type="component" value="Unassembled WGS sequence"/>
</dbReference>
<gene>
    <name evidence="3" type="ORF">EFA69_10710</name>
</gene>
<evidence type="ECO:0000313" key="4">
    <source>
        <dbReference type="Proteomes" id="UP000271010"/>
    </source>
</evidence>
<evidence type="ECO:0000313" key="3">
    <source>
        <dbReference type="EMBL" id="RNI29987.1"/>
    </source>
</evidence>